<organism evidence="1 2">
    <name type="scientific">Patulibacter medicamentivorans</name>
    <dbReference type="NCBI Taxonomy" id="1097667"/>
    <lineage>
        <taxon>Bacteria</taxon>
        <taxon>Bacillati</taxon>
        <taxon>Actinomycetota</taxon>
        <taxon>Thermoleophilia</taxon>
        <taxon>Solirubrobacterales</taxon>
        <taxon>Patulibacteraceae</taxon>
        <taxon>Patulibacter</taxon>
    </lineage>
</organism>
<dbReference type="AlphaFoldDB" id="H0EA61"/>
<dbReference type="Proteomes" id="UP000005143">
    <property type="component" value="Unassembled WGS sequence"/>
</dbReference>
<reference evidence="1 2" key="1">
    <citation type="journal article" date="2013" name="Biodegradation">
        <title>Quantitative proteomic analysis of ibuprofen-degrading Patulibacter sp. strain I11.</title>
        <authorList>
            <person name="Almeida B."/>
            <person name="Kjeldal H."/>
            <person name="Lolas I."/>
            <person name="Knudsen A.D."/>
            <person name="Carvalho G."/>
            <person name="Nielsen K.L."/>
            <person name="Barreto Crespo M.T."/>
            <person name="Stensballe A."/>
            <person name="Nielsen J.L."/>
        </authorList>
    </citation>
    <scope>NUCLEOTIDE SEQUENCE [LARGE SCALE GENOMIC DNA]</scope>
    <source>
        <strain evidence="1 2">I11</strain>
    </source>
</reference>
<sequence length="70" mass="7757">MRDLDERDGRGAAWDEATLLVAASHHTAAGRKATTKTLDGLGRRCLIHRRQSDGRYVLTTAGRVRLREGL</sequence>
<dbReference type="EMBL" id="AGUD01000292">
    <property type="protein sequence ID" value="EHN09401.1"/>
    <property type="molecule type" value="Genomic_DNA"/>
</dbReference>
<evidence type="ECO:0000313" key="1">
    <source>
        <dbReference type="EMBL" id="EHN09401.1"/>
    </source>
</evidence>
<comment type="caution">
    <text evidence="1">The sequence shown here is derived from an EMBL/GenBank/DDBJ whole genome shotgun (WGS) entry which is preliminary data.</text>
</comment>
<accession>H0EA61</accession>
<evidence type="ECO:0000313" key="2">
    <source>
        <dbReference type="Proteomes" id="UP000005143"/>
    </source>
</evidence>
<gene>
    <name evidence="1" type="ORF">PAI11_37350</name>
</gene>
<proteinExistence type="predicted"/>
<protein>
    <submittedName>
        <fullName evidence="1">Uncharacterized protein</fullName>
    </submittedName>
</protein>
<keyword evidence="2" id="KW-1185">Reference proteome</keyword>
<name>H0EA61_9ACTN</name>